<gene>
    <name evidence="2" type="ORF">Psuf_028550</name>
</gene>
<proteinExistence type="predicted"/>
<evidence type="ECO:0000256" key="1">
    <source>
        <dbReference type="SAM" id="Phobius"/>
    </source>
</evidence>
<dbReference type="KEGG" id="psuu:Psuf_028550"/>
<accession>A0A6F8YHG4</accession>
<keyword evidence="1" id="KW-0472">Membrane</keyword>
<protein>
    <recommendedName>
        <fullName evidence="4">DUF4157 domain-containing protein</fullName>
    </recommendedName>
</protein>
<feature type="transmembrane region" description="Helical" evidence="1">
    <location>
        <begin position="80"/>
        <end position="103"/>
    </location>
</feature>
<keyword evidence="1" id="KW-0812">Transmembrane</keyword>
<dbReference type="AlphaFoldDB" id="A0A6F8YHG4"/>
<keyword evidence="3" id="KW-1185">Reference proteome</keyword>
<reference evidence="2 3" key="1">
    <citation type="submission" date="2020-03" db="EMBL/GenBank/DDBJ databases">
        <title>Whole genome shotgun sequence of Phytohabitans suffuscus NBRC 105367.</title>
        <authorList>
            <person name="Komaki H."/>
            <person name="Tamura T."/>
        </authorList>
    </citation>
    <scope>NUCLEOTIDE SEQUENCE [LARGE SCALE GENOMIC DNA]</scope>
    <source>
        <strain evidence="2 3">NBRC 105367</strain>
    </source>
</reference>
<sequence>MRTTLTWLNGTTLAALVLCTATRTRLVRGPGGVYVAGGYRLRVPKQSCFTVGTVVFTKRPAGWLLDPDREELLAHETRHVAQYAVLGLFFFPLYAAASAYSYLMTGGYGCRNFFEQNAGLAAGGYRQLPLRPWAARTGSLIGRAASSASRRRGGSPSPR</sequence>
<dbReference type="RefSeq" id="WP_180214555.1">
    <property type="nucleotide sequence ID" value="NZ_AP022871.1"/>
</dbReference>
<name>A0A6F8YHG4_9ACTN</name>
<evidence type="ECO:0000313" key="2">
    <source>
        <dbReference type="EMBL" id="BCB85542.1"/>
    </source>
</evidence>
<keyword evidence="1" id="KW-1133">Transmembrane helix</keyword>
<dbReference type="EMBL" id="AP022871">
    <property type="protein sequence ID" value="BCB85542.1"/>
    <property type="molecule type" value="Genomic_DNA"/>
</dbReference>
<evidence type="ECO:0000313" key="3">
    <source>
        <dbReference type="Proteomes" id="UP000503011"/>
    </source>
</evidence>
<evidence type="ECO:0008006" key="4">
    <source>
        <dbReference type="Google" id="ProtNLM"/>
    </source>
</evidence>
<organism evidence="2 3">
    <name type="scientific">Phytohabitans suffuscus</name>
    <dbReference type="NCBI Taxonomy" id="624315"/>
    <lineage>
        <taxon>Bacteria</taxon>
        <taxon>Bacillati</taxon>
        <taxon>Actinomycetota</taxon>
        <taxon>Actinomycetes</taxon>
        <taxon>Micromonosporales</taxon>
        <taxon>Micromonosporaceae</taxon>
    </lineage>
</organism>
<reference evidence="2 3" key="2">
    <citation type="submission" date="2020-03" db="EMBL/GenBank/DDBJ databases">
        <authorList>
            <person name="Ichikawa N."/>
            <person name="Kimura A."/>
            <person name="Kitahashi Y."/>
            <person name="Uohara A."/>
        </authorList>
    </citation>
    <scope>NUCLEOTIDE SEQUENCE [LARGE SCALE GENOMIC DNA]</scope>
    <source>
        <strain evidence="2 3">NBRC 105367</strain>
    </source>
</reference>
<dbReference type="Proteomes" id="UP000503011">
    <property type="component" value="Chromosome"/>
</dbReference>